<evidence type="ECO:0000313" key="5">
    <source>
        <dbReference type="Proteomes" id="UP001163046"/>
    </source>
</evidence>
<dbReference type="PANTHER" id="PTHR11079:SF161">
    <property type="entry name" value="CMP_DCMP-TYPE DEAMINASE DOMAIN-CONTAINING PROTEIN"/>
    <property type="match status" value="1"/>
</dbReference>
<dbReference type="GO" id="GO:0047974">
    <property type="term" value="F:guanosine deaminase activity"/>
    <property type="evidence" value="ECO:0007669"/>
    <property type="project" value="TreeGrafter"/>
</dbReference>
<keyword evidence="5" id="KW-1185">Reference proteome</keyword>
<accession>A0A9W9YAK0</accession>
<dbReference type="Proteomes" id="UP001163046">
    <property type="component" value="Unassembled WGS sequence"/>
</dbReference>
<feature type="domain" description="CMP/dCMP-type deaminase" evidence="3">
    <location>
        <begin position="9"/>
        <end position="125"/>
    </location>
</feature>
<dbReference type="PROSITE" id="PS51747">
    <property type="entry name" value="CYT_DCMP_DEAMINASES_2"/>
    <property type="match status" value="1"/>
</dbReference>
<dbReference type="InterPro" id="IPR002125">
    <property type="entry name" value="CMP_dCMP_dom"/>
</dbReference>
<keyword evidence="1" id="KW-0479">Metal-binding</keyword>
<proteinExistence type="predicted"/>
<evidence type="ECO:0000256" key="1">
    <source>
        <dbReference type="ARBA" id="ARBA00022723"/>
    </source>
</evidence>
<comment type="caution">
    <text evidence="4">The sequence shown here is derived from an EMBL/GenBank/DDBJ whole genome shotgun (WGS) entry which is preliminary data.</text>
</comment>
<name>A0A9W9YAK0_9CNID</name>
<dbReference type="InterPro" id="IPR016192">
    <property type="entry name" value="APOBEC/CMP_deaminase_Zn-bd"/>
</dbReference>
<evidence type="ECO:0000256" key="2">
    <source>
        <dbReference type="ARBA" id="ARBA00022833"/>
    </source>
</evidence>
<dbReference type="CDD" id="cd01285">
    <property type="entry name" value="nucleoside_deaminase"/>
    <property type="match status" value="1"/>
</dbReference>
<protein>
    <recommendedName>
        <fullName evidence="3">CMP/dCMP-type deaminase domain-containing protein</fullName>
    </recommendedName>
</protein>
<dbReference type="Gene3D" id="3.40.140.10">
    <property type="entry name" value="Cytidine Deaminase, domain 2"/>
    <property type="match status" value="1"/>
</dbReference>
<evidence type="ECO:0000313" key="4">
    <source>
        <dbReference type="EMBL" id="KAJ7328538.1"/>
    </source>
</evidence>
<dbReference type="EMBL" id="MU827796">
    <property type="protein sequence ID" value="KAJ7328538.1"/>
    <property type="molecule type" value="Genomic_DNA"/>
</dbReference>
<dbReference type="Pfam" id="PF00383">
    <property type="entry name" value="dCMP_cyt_deam_1"/>
    <property type="match status" value="1"/>
</dbReference>
<keyword evidence="2" id="KW-0862">Zinc</keyword>
<sequence>MSTYIPTKEEKERYMTRAIELSVETASKGFGEPYGCVIVKDGKIVGEGCNRVFADCDPSAHGEIVAIRNAGTNLRTYNLQGCSMYTNYEPCPMCTAAVWWSRLDRVYYAQPIKGSTDAQQEIGTTVLNFVTTSIDERSIPGEQVESKAKEALDVIVKYMDVA</sequence>
<dbReference type="GO" id="GO:0006152">
    <property type="term" value="P:purine nucleoside catabolic process"/>
    <property type="evidence" value="ECO:0007669"/>
    <property type="project" value="TreeGrafter"/>
</dbReference>
<dbReference type="PANTHER" id="PTHR11079">
    <property type="entry name" value="CYTOSINE DEAMINASE FAMILY MEMBER"/>
    <property type="match status" value="1"/>
</dbReference>
<reference evidence="4" key="1">
    <citation type="submission" date="2023-01" db="EMBL/GenBank/DDBJ databases">
        <title>Genome assembly of the deep-sea coral Lophelia pertusa.</title>
        <authorList>
            <person name="Herrera S."/>
            <person name="Cordes E."/>
        </authorList>
    </citation>
    <scope>NUCLEOTIDE SEQUENCE</scope>
    <source>
        <strain evidence="4">USNM1676648</strain>
        <tissue evidence="4">Polyp</tissue>
    </source>
</reference>
<dbReference type="SUPFAM" id="SSF53927">
    <property type="entry name" value="Cytidine deaminase-like"/>
    <property type="match status" value="1"/>
</dbReference>
<dbReference type="AlphaFoldDB" id="A0A9W9YAK0"/>
<dbReference type="GO" id="GO:0008270">
    <property type="term" value="F:zinc ion binding"/>
    <property type="evidence" value="ECO:0007669"/>
    <property type="project" value="InterPro"/>
</dbReference>
<organism evidence="4 5">
    <name type="scientific">Desmophyllum pertusum</name>
    <dbReference type="NCBI Taxonomy" id="174260"/>
    <lineage>
        <taxon>Eukaryota</taxon>
        <taxon>Metazoa</taxon>
        <taxon>Cnidaria</taxon>
        <taxon>Anthozoa</taxon>
        <taxon>Hexacorallia</taxon>
        <taxon>Scleractinia</taxon>
        <taxon>Caryophylliina</taxon>
        <taxon>Caryophylliidae</taxon>
        <taxon>Desmophyllum</taxon>
    </lineage>
</organism>
<evidence type="ECO:0000259" key="3">
    <source>
        <dbReference type="PROSITE" id="PS51747"/>
    </source>
</evidence>
<dbReference type="OrthoDB" id="408702at2759"/>
<gene>
    <name evidence="4" type="ORF">OS493_024454</name>
</gene>
<dbReference type="PROSITE" id="PS00903">
    <property type="entry name" value="CYT_DCMP_DEAMINASES_1"/>
    <property type="match status" value="1"/>
</dbReference>
<dbReference type="InterPro" id="IPR016193">
    <property type="entry name" value="Cytidine_deaminase-like"/>
</dbReference>